<gene>
    <name evidence="6" type="ORF">JCM9152_1227</name>
</gene>
<dbReference type="Pfam" id="PF13531">
    <property type="entry name" value="SBP_bac_11"/>
    <property type="match status" value="1"/>
</dbReference>
<dbReference type="AlphaFoldDB" id="W4QCQ9"/>
<proteinExistence type="inferred from homology"/>
<evidence type="ECO:0000313" key="6">
    <source>
        <dbReference type="EMBL" id="GAE29841.1"/>
    </source>
</evidence>
<dbReference type="Gene3D" id="3.40.190.10">
    <property type="entry name" value="Periplasmic binding protein-like II"/>
    <property type="match status" value="2"/>
</dbReference>
<name>W4QCQ9_9BACI</name>
<dbReference type="InterPro" id="IPR005950">
    <property type="entry name" value="ModA"/>
</dbReference>
<feature type="binding site" evidence="5">
    <location>
        <position position="187"/>
    </location>
    <ligand>
        <name>molybdate</name>
        <dbReference type="ChEBI" id="CHEBI:36264"/>
    </ligand>
</feature>
<keyword evidence="3 5" id="KW-0479">Metal-binding</keyword>
<dbReference type="Proteomes" id="UP000018895">
    <property type="component" value="Unassembled WGS sequence"/>
</dbReference>
<sequence length="250" mass="27513">MIKKIVGFLIAVPLLTACFNQNQTVELYVPTAASITDAMEELIEKYTEDNETITITPTYSSSGDLKDQIKNGAPADIFLSAAMSWMIELEEEGFLSEFTPLLRNELVLITNSKNTHNIGSASDLMNDGIEGISIGDPETVPAGEYAKQALTLADLYNDIKGRLIFANDVRGVLTYVETGNVDAGFVYQTDAMASTNVTIIEKMKVNDPVLYPIGLLSDTEHPEEAKAFYEWLKGDEAKKIFKANGFEFES</sequence>
<dbReference type="OrthoDB" id="9785015at2"/>
<dbReference type="PANTHER" id="PTHR30632:SF0">
    <property type="entry name" value="SULFATE-BINDING PROTEIN"/>
    <property type="match status" value="1"/>
</dbReference>
<evidence type="ECO:0000256" key="3">
    <source>
        <dbReference type="ARBA" id="ARBA00022723"/>
    </source>
</evidence>
<feature type="binding site" evidence="5">
    <location>
        <position position="169"/>
    </location>
    <ligand>
        <name>molybdate</name>
        <dbReference type="ChEBI" id="CHEBI:36264"/>
    </ligand>
</feature>
<dbReference type="InterPro" id="IPR050682">
    <property type="entry name" value="ModA/WtpA"/>
</dbReference>
<dbReference type="FunFam" id="3.40.190.10:FF:000035">
    <property type="entry name" value="Molybdate ABC transporter substrate-binding protein"/>
    <property type="match status" value="1"/>
</dbReference>
<comment type="similarity">
    <text evidence="1">Belongs to the bacterial solute-binding protein ModA family.</text>
</comment>
<evidence type="ECO:0000256" key="2">
    <source>
        <dbReference type="ARBA" id="ARBA00022505"/>
    </source>
</evidence>
<accession>W4QCQ9</accession>
<dbReference type="GO" id="GO:0046872">
    <property type="term" value="F:metal ion binding"/>
    <property type="evidence" value="ECO:0007669"/>
    <property type="project" value="UniProtKB-KW"/>
</dbReference>
<evidence type="ECO:0000313" key="7">
    <source>
        <dbReference type="Proteomes" id="UP000018895"/>
    </source>
</evidence>
<dbReference type="SUPFAM" id="SSF53850">
    <property type="entry name" value="Periplasmic binding protein-like II"/>
    <property type="match status" value="1"/>
</dbReference>
<feature type="binding site" evidence="5">
    <location>
        <position position="34"/>
    </location>
    <ligand>
        <name>molybdate</name>
        <dbReference type="ChEBI" id="CHEBI:36264"/>
    </ligand>
</feature>
<dbReference type="RefSeq" id="WP_035341845.1">
    <property type="nucleotide sequence ID" value="NZ_BAUU01000007.1"/>
</dbReference>
<dbReference type="GO" id="GO:0015689">
    <property type="term" value="P:molybdate ion transport"/>
    <property type="evidence" value="ECO:0007669"/>
    <property type="project" value="InterPro"/>
</dbReference>
<dbReference type="GO" id="GO:0030973">
    <property type="term" value="F:molybdate ion binding"/>
    <property type="evidence" value="ECO:0007669"/>
    <property type="project" value="UniProtKB-ARBA"/>
</dbReference>
<keyword evidence="7" id="KW-1185">Reference proteome</keyword>
<reference evidence="6" key="1">
    <citation type="journal article" date="2014" name="Genome Announc.">
        <title>Draft Genome Sequences of Three Alkaliphilic Bacillus Strains, Bacillus wakoensis JCM 9140T, Bacillus akibai JCM 9157T, and Bacillus hemicellulosilyticus JCM 9152T.</title>
        <authorList>
            <person name="Yuki M."/>
            <person name="Oshima K."/>
            <person name="Suda W."/>
            <person name="Oshida Y."/>
            <person name="Kitamura K."/>
            <person name="Iida T."/>
            <person name="Hattori M."/>
            <person name="Ohkuma M."/>
        </authorList>
    </citation>
    <scope>NUCLEOTIDE SEQUENCE [LARGE SCALE GENOMIC DNA]</scope>
    <source>
        <strain evidence="6">JCM 9152</strain>
    </source>
</reference>
<evidence type="ECO:0000256" key="4">
    <source>
        <dbReference type="ARBA" id="ARBA00022729"/>
    </source>
</evidence>
<dbReference type="NCBIfam" id="TIGR01256">
    <property type="entry name" value="modA"/>
    <property type="match status" value="1"/>
</dbReference>
<dbReference type="GO" id="GO:1901359">
    <property type="term" value="F:tungstate binding"/>
    <property type="evidence" value="ECO:0007669"/>
    <property type="project" value="UniProtKB-ARBA"/>
</dbReference>
<comment type="caution">
    <text evidence="6">The sequence shown here is derived from an EMBL/GenBank/DDBJ whole genome shotgun (WGS) entry which is preliminary data.</text>
</comment>
<keyword evidence="2 5" id="KW-0500">Molybdenum</keyword>
<dbReference type="PROSITE" id="PS51257">
    <property type="entry name" value="PROKAR_LIPOPROTEIN"/>
    <property type="match status" value="1"/>
</dbReference>
<protein>
    <submittedName>
        <fullName evidence="6">Molybdenum ABC transporter</fullName>
    </submittedName>
</protein>
<feature type="binding site" evidence="5">
    <location>
        <position position="62"/>
    </location>
    <ligand>
        <name>molybdate</name>
        <dbReference type="ChEBI" id="CHEBI:36264"/>
    </ligand>
</feature>
<dbReference type="PANTHER" id="PTHR30632">
    <property type="entry name" value="MOLYBDATE-BINDING PERIPLASMIC PROTEIN"/>
    <property type="match status" value="1"/>
</dbReference>
<organism evidence="6 7">
    <name type="scientific">Halalkalibacter hemicellulosilyticusJCM 9152</name>
    <dbReference type="NCBI Taxonomy" id="1236971"/>
    <lineage>
        <taxon>Bacteria</taxon>
        <taxon>Bacillati</taxon>
        <taxon>Bacillota</taxon>
        <taxon>Bacilli</taxon>
        <taxon>Bacillales</taxon>
        <taxon>Bacillaceae</taxon>
        <taxon>Halalkalibacter</taxon>
    </lineage>
</organism>
<feature type="binding site" evidence="5">
    <location>
        <position position="142"/>
    </location>
    <ligand>
        <name>molybdate</name>
        <dbReference type="ChEBI" id="CHEBI:36264"/>
    </ligand>
</feature>
<dbReference type="PIRSF" id="PIRSF004846">
    <property type="entry name" value="ModA"/>
    <property type="match status" value="1"/>
</dbReference>
<dbReference type="STRING" id="1236971.JCM9152_1227"/>
<evidence type="ECO:0000256" key="1">
    <source>
        <dbReference type="ARBA" id="ARBA00009175"/>
    </source>
</evidence>
<dbReference type="EMBL" id="BAUU01000007">
    <property type="protein sequence ID" value="GAE29841.1"/>
    <property type="molecule type" value="Genomic_DNA"/>
</dbReference>
<keyword evidence="4" id="KW-0732">Signal</keyword>
<evidence type="ECO:0000256" key="5">
    <source>
        <dbReference type="PIRSR" id="PIRSR004846-1"/>
    </source>
</evidence>